<keyword evidence="8 12" id="KW-0862">Zinc</keyword>
<evidence type="ECO:0000256" key="5">
    <source>
        <dbReference type="ARBA" id="ARBA00022694"/>
    </source>
</evidence>
<comment type="similarity">
    <text evidence="1 12">Belongs to the methyltransferase TRM13 family.</text>
</comment>
<evidence type="ECO:0000256" key="8">
    <source>
        <dbReference type="ARBA" id="ARBA00022833"/>
    </source>
</evidence>
<dbReference type="InterPro" id="IPR021721">
    <property type="entry name" value="Znf_CCCH-type_TRM13"/>
</dbReference>
<evidence type="ECO:0000259" key="13">
    <source>
        <dbReference type="PROSITE" id="PS51800"/>
    </source>
</evidence>
<evidence type="ECO:0000256" key="10">
    <source>
        <dbReference type="ARBA" id="ARBA00048635"/>
    </source>
</evidence>
<keyword evidence="2 12" id="KW-0489">Methyltransferase</keyword>
<dbReference type="InterPro" id="IPR022776">
    <property type="entry name" value="TRM13/UPF0224_CHHC_Znf_dom"/>
</dbReference>
<evidence type="ECO:0000256" key="11">
    <source>
        <dbReference type="ARBA" id="ARBA00049393"/>
    </source>
</evidence>
<evidence type="ECO:0000256" key="6">
    <source>
        <dbReference type="ARBA" id="ARBA00022723"/>
    </source>
</evidence>
<evidence type="ECO:0000256" key="9">
    <source>
        <dbReference type="ARBA" id="ARBA00048165"/>
    </source>
</evidence>
<proteinExistence type="inferred from homology"/>
<organism evidence="14 15">
    <name type="scientific">Trichoplusia ni</name>
    <name type="common">Cabbage looper</name>
    <dbReference type="NCBI Taxonomy" id="7111"/>
    <lineage>
        <taxon>Eukaryota</taxon>
        <taxon>Metazoa</taxon>
        <taxon>Ecdysozoa</taxon>
        <taxon>Arthropoda</taxon>
        <taxon>Hexapoda</taxon>
        <taxon>Insecta</taxon>
        <taxon>Pterygota</taxon>
        <taxon>Neoptera</taxon>
        <taxon>Endopterygota</taxon>
        <taxon>Lepidoptera</taxon>
        <taxon>Glossata</taxon>
        <taxon>Ditrysia</taxon>
        <taxon>Noctuoidea</taxon>
        <taxon>Noctuidae</taxon>
        <taxon>Plusiinae</taxon>
        <taxon>Trichoplusia</taxon>
    </lineage>
</organism>
<protein>
    <recommendedName>
        <fullName evidence="12">tRNA:m(4)X modification enzyme TRM13</fullName>
        <ecNumber evidence="12">2.1.1.225</ecNumber>
    </recommendedName>
</protein>
<evidence type="ECO:0000313" key="14">
    <source>
        <dbReference type="Proteomes" id="UP000322000"/>
    </source>
</evidence>
<dbReference type="Pfam" id="PF05253">
    <property type="entry name" value="zf-U11-48K"/>
    <property type="match status" value="1"/>
</dbReference>
<evidence type="ECO:0000256" key="1">
    <source>
        <dbReference type="ARBA" id="ARBA00005265"/>
    </source>
</evidence>
<comment type="catalytic activity">
    <reaction evidence="11 12">
        <text>adenosine(4) in tRNA(His) + S-adenosyl-L-methionine = 2'-O-methyladenosine(4) in tRNA(His) + S-adenosyl-L-homocysteine + H(+)</text>
        <dbReference type="Rhea" id="RHEA:43196"/>
        <dbReference type="Rhea" id="RHEA-COMP:10401"/>
        <dbReference type="Rhea" id="RHEA-COMP:10402"/>
        <dbReference type="ChEBI" id="CHEBI:15378"/>
        <dbReference type="ChEBI" id="CHEBI:57856"/>
        <dbReference type="ChEBI" id="CHEBI:59789"/>
        <dbReference type="ChEBI" id="CHEBI:74411"/>
        <dbReference type="ChEBI" id="CHEBI:74477"/>
        <dbReference type="EC" id="2.1.1.225"/>
    </reaction>
</comment>
<feature type="domain" description="CHHC U11-48K-type" evidence="13">
    <location>
        <begin position="59"/>
        <end position="86"/>
    </location>
</feature>
<dbReference type="FunCoup" id="A0A7E5W7R0">
    <property type="interactions" value="1472"/>
</dbReference>
<dbReference type="GO" id="GO:0106050">
    <property type="term" value="F:tRNA 2'-O-methyltransferase activity"/>
    <property type="evidence" value="ECO:0007669"/>
    <property type="project" value="UniProtKB-UniRule"/>
</dbReference>
<reference evidence="15" key="1">
    <citation type="submission" date="2025-08" db="UniProtKB">
        <authorList>
            <consortium name="RefSeq"/>
        </authorList>
    </citation>
    <scope>IDENTIFICATION</scope>
</reference>
<keyword evidence="4 12" id="KW-0949">S-adenosyl-L-methionine</keyword>
<keyword evidence="5 12" id="KW-0819">tRNA processing</keyword>
<evidence type="ECO:0000256" key="12">
    <source>
        <dbReference type="RuleBase" id="RU367103"/>
    </source>
</evidence>
<evidence type="ECO:0000256" key="7">
    <source>
        <dbReference type="ARBA" id="ARBA00022771"/>
    </source>
</evidence>
<keyword evidence="6 12" id="KW-0479">Metal-binding</keyword>
<dbReference type="Proteomes" id="UP000322000">
    <property type="component" value="Chromosome 13"/>
</dbReference>
<dbReference type="PANTHER" id="PTHR12998">
    <property type="entry name" value="TRNA:M(4)X MODIFICATION ENZYME TRM13 HOMOLOG"/>
    <property type="match status" value="1"/>
</dbReference>
<keyword evidence="3 12" id="KW-0808">Transferase</keyword>
<comment type="catalytic activity">
    <reaction evidence="10 12">
        <text>cytidine(4) in tRNA(Gly)(GCC) + S-adenosyl-L-methionine = 2'-O-methylcytidine(4) in tRNA(Gly)(GCC) + S-adenosyl-L-homocysteine + H(+)</text>
        <dbReference type="Rhea" id="RHEA:43192"/>
        <dbReference type="Rhea" id="RHEA-COMP:10399"/>
        <dbReference type="Rhea" id="RHEA-COMP:10400"/>
        <dbReference type="ChEBI" id="CHEBI:15378"/>
        <dbReference type="ChEBI" id="CHEBI:57856"/>
        <dbReference type="ChEBI" id="CHEBI:59789"/>
        <dbReference type="ChEBI" id="CHEBI:74495"/>
        <dbReference type="ChEBI" id="CHEBI:82748"/>
        <dbReference type="EC" id="2.1.1.225"/>
    </reaction>
</comment>
<dbReference type="Pfam" id="PF05206">
    <property type="entry name" value="TRM13"/>
    <property type="match status" value="1"/>
</dbReference>
<dbReference type="RefSeq" id="XP_026736664.1">
    <property type="nucleotide sequence ID" value="XM_026880863.1"/>
</dbReference>
<dbReference type="InterPro" id="IPR039044">
    <property type="entry name" value="Trm13"/>
</dbReference>
<evidence type="ECO:0000256" key="2">
    <source>
        <dbReference type="ARBA" id="ARBA00022603"/>
    </source>
</evidence>
<sequence>MTDSSVQIQPLSATLTEPQCQYFVVRKKRLCRMTVRPGRHYCGEHEPQPKTDDGQDDTRIPCPNDPKHTVYVSKLEKHLSICNARATEQPPYIVPNINAPTETEGFLRKPLSEIPKETITQVIEKVDLIYETYVKDHITTAQEHPIHSTVMEEFSESDRAESSLRHLRQVSSLLWLVEDEGLVSENTCYVELGAGKGHLSYYACNAWCEEGGASAALLVDRASLRHKRDNKLRGRAALRLRADLAHLALERVPRVAACRALVGLAKHLCGVATDYALRCIAAEGVLDKTRGIVLATCCHHRCERAAFVANRHLQELGISGDEFNVMLGIVSWATCGTGRSRGAAGAEGRAAGAEGRAAGAEGRAAGAEGRAAGAEGRAAAGRRAKRVLDWARVQFLRERGFSATLCRFVPSSVSPENICVVASKRT</sequence>
<gene>
    <name evidence="15" type="primary">LOC113500164</name>
</gene>
<dbReference type="EC" id="2.1.1.225" evidence="12"/>
<dbReference type="GeneID" id="113500164"/>
<comment type="function">
    <text evidence="12">tRNA methylase which 2'-O-methylates cytidine(4) in tRNA(Pro) and tRNA(Gly)(GCC), and adenosine(4) in tRNA(His).</text>
</comment>
<dbReference type="InterPro" id="IPR007871">
    <property type="entry name" value="Methyltransferase_TRM13"/>
</dbReference>
<dbReference type="KEGG" id="tnl:113500164"/>
<dbReference type="GO" id="GO:0030488">
    <property type="term" value="P:tRNA methylation"/>
    <property type="evidence" value="ECO:0007669"/>
    <property type="project" value="InterPro"/>
</dbReference>
<keyword evidence="7 12" id="KW-0863">Zinc-finger</keyword>
<dbReference type="PROSITE" id="PS51800">
    <property type="entry name" value="ZF_CHHC_U11_48K"/>
    <property type="match status" value="1"/>
</dbReference>
<dbReference type="PANTHER" id="PTHR12998:SF0">
    <property type="entry name" value="TRNA:M(4)X MODIFICATION ENZYME TRM13 HOMOLOG"/>
    <property type="match status" value="1"/>
</dbReference>
<dbReference type="Pfam" id="PF11722">
    <property type="entry name" value="zf-TRM13_CCCH"/>
    <property type="match status" value="1"/>
</dbReference>
<evidence type="ECO:0000313" key="15">
    <source>
        <dbReference type="RefSeq" id="XP_026736664.1"/>
    </source>
</evidence>
<evidence type="ECO:0000256" key="4">
    <source>
        <dbReference type="ARBA" id="ARBA00022691"/>
    </source>
</evidence>
<comment type="catalytic activity">
    <reaction evidence="9 12">
        <text>cytidine(4) in tRNA(Pro) + S-adenosyl-L-methionine = 2'-O-methylcytidine(4) in tRNA(Pro) + S-adenosyl-L-homocysteine + H(+)</text>
        <dbReference type="Rhea" id="RHEA:32767"/>
        <dbReference type="Rhea" id="RHEA-COMP:10397"/>
        <dbReference type="Rhea" id="RHEA-COMP:10398"/>
        <dbReference type="ChEBI" id="CHEBI:15378"/>
        <dbReference type="ChEBI" id="CHEBI:57856"/>
        <dbReference type="ChEBI" id="CHEBI:59789"/>
        <dbReference type="ChEBI" id="CHEBI:74495"/>
        <dbReference type="ChEBI" id="CHEBI:82748"/>
        <dbReference type="EC" id="2.1.1.225"/>
    </reaction>
</comment>
<dbReference type="GO" id="GO:0008270">
    <property type="term" value="F:zinc ion binding"/>
    <property type="evidence" value="ECO:0007669"/>
    <property type="project" value="UniProtKB-KW"/>
</dbReference>
<keyword evidence="14" id="KW-1185">Reference proteome</keyword>
<dbReference type="InParanoid" id="A0A7E5W7R0"/>
<dbReference type="AlphaFoldDB" id="A0A7E5W7R0"/>
<name>A0A7E5W7R0_TRINI</name>
<accession>A0A7E5W7R0</accession>
<evidence type="ECO:0000256" key="3">
    <source>
        <dbReference type="ARBA" id="ARBA00022679"/>
    </source>
</evidence>
<dbReference type="OrthoDB" id="258806at2759"/>